<dbReference type="AlphaFoldDB" id="A0A4R2GVL8"/>
<comment type="caution">
    <text evidence="1">The sequence shown here is derived from an EMBL/GenBank/DDBJ whole genome shotgun (WGS) entry which is preliminary data.</text>
</comment>
<organism evidence="1 2">
    <name type="scientific">Camelimonas lactis</name>
    <dbReference type="NCBI Taxonomy" id="659006"/>
    <lineage>
        <taxon>Bacteria</taxon>
        <taxon>Pseudomonadati</taxon>
        <taxon>Pseudomonadota</taxon>
        <taxon>Alphaproteobacteria</taxon>
        <taxon>Hyphomicrobiales</taxon>
        <taxon>Chelatococcaceae</taxon>
        <taxon>Camelimonas</taxon>
    </lineage>
</organism>
<sequence>MKTRMGGAVAIVRVAAIRPFTRADMAAACASTYEEGWLAWELGDIRPLAWRGAVLAARGIYLVDWP</sequence>
<gene>
    <name evidence="1" type="ORF">EV666_104149</name>
</gene>
<keyword evidence="2" id="KW-1185">Reference proteome</keyword>
<evidence type="ECO:0000313" key="2">
    <source>
        <dbReference type="Proteomes" id="UP000294881"/>
    </source>
</evidence>
<dbReference type="Proteomes" id="UP000294881">
    <property type="component" value="Unassembled WGS sequence"/>
</dbReference>
<evidence type="ECO:0000313" key="1">
    <source>
        <dbReference type="EMBL" id="TCO14196.1"/>
    </source>
</evidence>
<dbReference type="EMBL" id="SLWL01000004">
    <property type="protein sequence ID" value="TCO14196.1"/>
    <property type="molecule type" value="Genomic_DNA"/>
</dbReference>
<accession>A0A4R2GVL8</accession>
<reference evidence="1 2" key="1">
    <citation type="submission" date="2019-03" db="EMBL/GenBank/DDBJ databases">
        <title>Genomic Encyclopedia of Type Strains, Phase IV (KMG-IV): sequencing the most valuable type-strain genomes for metagenomic binning, comparative biology and taxonomic classification.</title>
        <authorList>
            <person name="Goeker M."/>
        </authorList>
    </citation>
    <scope>NUCLEOTIDE SEQUENCE [LARGE SCALE GENOMIC DNA]</scope>
    <source>
        <strain evidence="1 2">DSM 22958</strain>
    </source>
</reference>
<name>A0A4R2GVL8_9HYPH</name>
<proteinExistence type="predicted"/>
<protein>
    <submittedName>
        <fullName evidence="1">Uncharacterized protein</fullName>
    </submittedName>
</protein>